<dbReference type="OrthoDB" id="546861at2759"/>
<dbReference type="InParanoid" id="I7M170"/>
<keyword evidence="3" id="KW-1185">Reference proteome</keyword>
<dbReference type="CDD" id="cd15841">
    <property type="entry name" value="SNARE_Qc"/>
    <property type="match status" value="1"/>
</dbReference>
<evidence type="ECO:0000256" key="1">
    <source>
        <dbReference type="SAM" id="Phobius"/>
    </source>
</evidence>
<dbReference type="AlphaFoldDB" id="I7M170"/>
<feature type="transmembrane region" description="Helical" evidence="1">
    <location>
        <begin position="131"/>
        <end position="150"/>
    </location>
</feature>
<sequence length="151" mass="17656">MCQQIKNQNNQFNINQVKYHNKQQQKQNIKSIKSLRNMNNYQKQINDQDSIIIELNYAVEKLKNQQLEVKGQLNQMDQGIGDLQEGIDKNSIKSKALQQKLSNLQTTNGIIQFQNFLFYNLIINQTGISQIQTILVLFGILCFLIFIFIYI</sequence>
<proteinExistence type="predicted"/>
<gene>
    <name evidence="2" type="ORF">TTHERM_00266240</name>
</gene>
<organism evidence="2 3">
    <name type="scientific">Tetrahymena thermophila (strain SB210)</name>
    <dbReference type="NCBI Taxonomy" id="312017"/>
    <lineage>
        <taxon>Eukaryota</taxon>
        <taxon>Sar</taxon>
        <taxon>Alveolata</taxon>
        <taxon>Ciliophora</taxon>
        <taxon>Intramacronucleata</taxon>
        <taxon>Oligohymenophorea</taxon>
        <taxon>Hymenostomatida</taxon>
        <taxon>Tetrahymenina</taxon>
        <taxon>Tetrahymenidae</taxon>
        <taxon>Tetrahymena</taxon>
    </lineage>
</organism>
<evidence type="ECO:0000313" key="3">
    <source>
        <dbReference type="Proteomes" id="UP000009168"/>
    </source>
</evidence>
<keyword evidence="1 2" id="KW-0812">Transmembrane</keyword>
<dbReference type="GeneID" id="7838622"/>
<accession>I7M170</accession>
<keyword evidence="1" id="KW-1133">Transmembrane helix</keyword>
<reference evidence="3" key="1">
    <citation type="journal article" date="2006" name="PLoS Biol.">
        <title>Macronuclear genome sequence of the ciliate Tetrahymena thermophila, a model eukaryote.</title>
        <authorList>
            <person name="Eisen J.A."/>
            <person name="Coyne R.S."/>
            <person name="Wu M."/>
            <person name="Wu D."/>
            <person name="Thiagarajan M."/>
            <person name="Wortman J.R."/>
            <person name="Badger J.H."/>
            <person name="Ren Q."/>
            <person name="Amedeo P."/>
            <person name="Jones K.M."/>
            <person name="Tallon L.J."/>
            <person name="Delcher A.L."/>
            <person name="Salzberg S.L."/>
            <person name="Silva J.C."/>
            <person name="Haas B.J."/>
            <person name="Majoros W.H."/>
            <person name="Farzad M."/>
            <person name="Carlton J.M."/>
            <person name="Smith R.K. Jr."/>
            <person name="Garg J."/>
            <person name="Pearlman R.E."/>
            <person name="Karrer K.M."/>
            <person name="Sun L."/>
            <person name="Manning G."/>
            <person name="Elde N.C."/>
            <person name="Turkewitz A.P."/>
            <person name="Asai D.J."/>
            <person name="Wilkes D.E."/>
            <person name="Wang Y."/>
            <person name="Cai H."/>
            <person name="Collins K."/>
            <person name="Stewart B.A."/>
            <person name="Lee S.R."/>
            <person name="Wilamowska K."/>
            <person name="Weinberg Z."/>
            <person name="Ruzzo W.L."/>
            <person name="Wloga D."/>
            <person name="Gaertig J."/>
            <person name="Frankel J."/>
            <person name="Tsao C.-C."/>
            <person name="Gorovsky M.A."/>
            <person name="Keeling P.J."/>
            <person name="Waller R.F."/>
            <person name="Patron N.J."/>
            <person name="Cherry J.M."/>
            <person name="Stover N.A."/>
            <person name="Krieger C.J."/>
            <person name="del Toro C."/>
            <person name="Ryder H.F."/>
            <person name="Williamson S.C."/>
            <person name="Barbeau R.A."/>
            <person name="Hamilton E.P."/>
            <person name="Orias E."/>
        </authorList>
    </citation>
    <scope>NUCLEOTIDE SEQUENCE [LARGE SCALE GENOMIC DNA]</scope>
    <source>
        <strain evidence="3">SB210</strain>
    </source>
</reference>
<evidence type="ECO:0000313" key="2">
    <source>
        <dbReference type="EMBL" id="EAR95614.2"/>
    </source>
</evidence>
<dbReference type="KEGG" id="tet:TTHERM_00266240"/>
<name>I7M170_TETTS</name>
<keyword evidence="1" id="KW-0472">Membrane</keyword>
<dbReference type="EMBL" id="GG662703">
    <property type="protein sequence ID" value="EAR95614.2"/>
    <property type="molecule type" value="Genomic_DNA"/>
</dbReference>
<protein>
    <submittedName>
        <fullName evidence="2">Transmembrane protein, putative</fullName>
    </submittedName>
</protein>
<dbReference type="RefSeq" id="XP_001015859.2">
    <property type="nucleotide sequence ID" value="XM_001015859.2"/>
</dbReference>
<dbReference type="Proteomes" id="UP000009168">
    <property type="component" value="Unassembled WGS sequence"/>
</dbReference>